<gene>
    <name evidence="2" type="ORF">OJ962_29560</name>
</gene>
<feature type="compositionally biased region" description="Basic and acidic residues" evidence="1">
    <location>
        <begin position="1"/>
        <end position="22"/>
    </location>
</feature>
<sequence>MRTHEPVPTDRSRPGEPRRRAEQPSAIEQLLALQRGAGNRAVARFLDVQNIDYDPTSGRFHTGHVNAATFVTTLEDSNFYRTCNPAEKARVQNINTANLAAVDMPTLTDVVIQHVANNLAPRLNALTPHRSNVEGALVVATPRAPKVSDREEGVFKRIIPKATLKSRSKGVPSVIPLTDLNDVSAAMSNGVATTQATVAARNQALGQAATYMAQPSWSTADFAANGLAVRSAHMNMAGWLVQHNVAPTLDLAANNWANHHAGPGGHAGTRQAIVAEFGVAPAVTARDIERSNLPDPAKRRYFNEVVMALPTPRQRATHAWREYAHGTMPGCPFIEFTADQAGGLSRYVWDYVNDAWYVGVHYNWIQGYNPFFHVTGLPSSF</sequence>
<dbReference type="RefSeq" id="WP_202958576.1">
    <property type="nucleotide sequence ID" value="NZ_JAPCID010000062.1"/>
</dbReference>
<dbReference type="Proteomes" id="UP001147700">
    <property type="component" value="Unassembled WGS sequence"/>
</dbReference>
<reference evidence="2" key="1">
    <citation type="submission" date="2022-10" db="EMBL/GenBank/DDBJ databases">
        <title>The WGS of Solirubrobacter sp. CPCC 204708.</title>
        <authorList>
            <person name="Jiang Z."/>
        </authorList>
    </citation>
    <scope>NUCLEOTIDE SEQUENCE</scope>
    <source>
        <strain evidence="2">CPCC 204708</strain>
    </source>
</reference>
<name>A0ABT4RSW9_9ACTN</name>
<protein>
    <recommendedName>
        <fullName evidence="4">SCP domain-containing protein</fullName>
    </recommendedName>
</protein>
<comment type="caution">
    <text evidence="2">The sequence shown here is derived from an EMBL/GenBank/DDBJ whole genome shotgun (WGS) entry which is preliminary data.</text>
</comment>
<accession>A0ABT4RSW9</accession>
<keyword evidence="3" id="KW-1185">Reference proteome</keyword>
<evidence type="ECO:0000313" key="2">
    <source>
        <dbReference type="EMBL" id="MDA0141675.1"/>
    </source>
</evidence>
<proteinExistence type="predicted"/>
<evidence type="ECO:0000313" key="3">
    <source>
        <dbReference type="Proteomes" id="UP001147700"/>
    </source>
</evidence>
<evidence type="ECO:0000256" key="1">
    <source>
        <dbReference type="SAM" id="MobiDB-lite"/>
    </source>
</evidence>
<evidence type="ECO:0008006" key="4">
    <source>
        <dbReference type="Google" id="ProtNLM"/>
    </source>
</evidence>
<dbReference type="EMBL" id="JAPCID010000062">
    <property type="protein sequence ID" value="MDA0141675.1"/>
    <property type="molecule type" value="Genomic_DNA"/>
</dbReference>
<organism evidence="2 3">
    <name type="scientific">Solirubrobacter deserti</name>
    <dbReference type="NCBI Taxonomy" id="2282478"/>
    <lineage>
        <taxon>Bacteria</taxon>
        <taxon>Bacillati</taxon>
        <taxon>Actinomycetota</taxon>
        <taxon>Thermoleophilia</taxon>
        <taxon>Solirubrobacterales</taxon>
        <taxon>Solirubrobacteraceae</taxon>
        <taxon>Solirubrobacter</taxon>
    </lineage>
</organism>
<feature type="region of interest" description="Disordered" evidence="1">
    <location>
        <begin position="1"/>
        <end position="24"/>
    </location>
</feature>